<evidence type="ECO:0000313" key="1">
    <source>
        <dbReference type="EMBL" id="KAK3780307.1"/>
    </source>
</evidence>
<gene>
    <name evidence="1" type="ORF">RRG08_013782</name>
</gene>
<sequence length="111" mass="11678">MDGYRYPTPGYSRQSIIEATPEKYRGGYSTQIFQAAGDDVVTTSVFQAAGDDVVTTSVFQAAGDDVEENTVLVAAPGLPATPGVLEPAAVVVVYDDEAVRVGERLGGLHLE</sequence>
<dbReference type="EMBL" id="JAWDGP010002745">
    <property type="protein sequence ID" value="KAK3780307.1"/>
    <property type="molecule type" value="Genomic_DNA"/>
</dbReference>
<dbReference type="AlphaFoldDB" id="A0AAE1A3J2"/>
<proteinExistence type="predicted"/>
<accession>A0AAE1A3J2</accession>
<keyword evidence="2" id="KW-1185">Reference proteome</keyword>
<name>A0AAE1A3J2_9GAST</name>
<reference evidence="1" key="1">
    <citation type="journal article" date="2023" name="G3 (Bethesda)">
        <title>A reference genome for the long-term kleptoplast-retaining sea slug Elysia crispata morphotype clarki.</title>
        <authorList>
            <person name="Eastman K.E."/>
            <person name="Pendleton A.L."/>
            <person name="Shaikh M.A."/>
            <person name="Suttiyut T."/>
            <person name="Ogas R."/>
            <person name="Tomko P."/>
            <person name="Gavelis G."/>
            <person name="Widhalm J.R."/>
            <person name="Wisecaver J.H."/>
        </authorList>
    </citation>
    <scope>NUCLEOTIDE SEQUENCE</scope>
    <source>
        <strain evidence="1">ECLA1</strain>
    </source>
</reference>
<protein>
    <submittedName>
        <fullName evidence="1">Uncharacterized protein</fullName>
    </submittedName>
</protein>
<evidence type="ECO:0000313" key="2">
    <source>
        <dbReference type="Proteomes" id="UP001283361"/>
    </source>
</evidence>
<organism evidence="1 2">
    <name type="scientific">Elysia crispata</name>
    <name type="common">lettuce slug</name>
    <dbReference type="NCBI Taxonomy" id="231223"/>
    <lineage>
        <taxon>Eukaryota</taxon>
        <taxon>Metazoa</taxon>
        <taxon>Spiralia</taxon>
        <taxon>Lophotrochozoa</taxon>
        <taxon>Mollusca</taxon>
        <taxon>Gastropoda</taxon>
        <taxon>Heterobranchia</taxon>
        <taxon>Euthyneura</taxon>
        <taxon>Panpulmonata</taxon>
        <taxon>Sacoglossa</taxon>
        <taxon>Placobranchoidea</taxon>
        <taxon>Plakobranchidae</taxon>
        <taxon>Elysia</taxon>
    </lineage>
</organism>
<comment type="caution">
    <text evidence="1">The sequence shown here is derived from an EMBL/GenBank/DDBJ whole genome shotgun (WGS) entry which is preliminary data.</text>
</comment>
<dbReference type="Proteomes" id="UP001283361">
    <property type="component" value="Unassembled WGS sequence"/>
</dbReference>